<evidence type="ECO:0000256" key="7">
    <source>
        <dbReference type="ARBA" id="ARBA00023098"/>
    </source>
</evidence>
<dbReference type="EC" id="3.1.1.3" evidence="3"/>
<evidence type="ECO:0000256" key="3">
    <source>
        <dbReference type="ARBA" id="ARBA00013279"/>
    </source>
</evidence>
<evidence type="ECO:0000256" key="6">
    <source>
        <dbReference type="ARBA" id="ARBA00022801"/>
    </source>
</evidence>
<dbReference type="Pfam" id="PF24708">
    <property type="entry name" value="Lip_C"/>
    <property type="match status" value="1"/>
</dbReference>
<dbReference type="RefSeq" id="WP_380081753.1">
    <property type="nucleotide sequence ID" value="NZ_JBHSWD010000001.1"/>
</dbReference>
<evidence type="ECO:0000256" key="4">
    <source>
        <dbReference type="ARBA" id="ARBA00022525"/>
    </source>
</evidence>
<gene>
    <name evidence="10" type="ORF">ACFP81_00920</name>
</gene>
<dbReference type="PROSITE" id="PS51257">
    <property type="entry name" value="PROKAR_LIPOPROTEIN"/>
    <property type="match status" value="1"/>
</dbReference>
<evidence type="ECO:0000259" key="9">
    <source>
        <dbReference type="Pfam" id="PF24708"/>
    </source>
</evidence>
<evidence type="ECO:0000256" key="8">
    <source>
        <dbReference type="SAM" id="SignalP"/>
    </source>
</evidence>
<sequence>MKKWTVILSLSLLTACGNQAVPGAAPQTTNYAEQKAAFAAQQPEAPAPGASLESGVRVERADGQLTTMSNSLPGSISAQSIDKSVPIVLVHGLGGWGEGEFLGMKYWGGFRDVVADLRSQGYTVYNVSVGPVSSNWDRAAEVYTQIKGGCVDYGQAHSSAAGHARTDATKCHPGFYPQWDSEHPVNLIGHSMGAPTARMLVALLEKGSPENADGDNLFVGGRTGWVKGVMTISGTNTGSPAADQLQSAIPFLKDLILGVAALAGTPDKNTFYDLDMGQWGLRRRADESFQAYLDRVFSPTSPLWKSNDQAAFDLSPEGADAVNRWMGRSEHTRYFSWATADTYTGLISGWQYPRPTMNPLMQVASYPYPWPLPNGLGNLKGRSPNRLFTYGPDWWQNDGLVPVKVQHAPWAKPA</sequence>
<reference evidence="11" key="1">
    <citation type="journal article" date="2019" name="Int. J. Syst. Evol. Microbiol.">
        <title>The Global Catalogue of Microorganisms (GCM) 10K type strain sequencing project: providing services to taxonomists for standard genome sequencing and annotation.</title>
        <authorList>
            <consortium name="The Broad Institute Genomics Platform"/>
            <consortium name="The Broad Institute Genome Sequencing Center for Infectious Disease"/>
            <person name="Wu L."/>
            <person name="Ma J."/>
        </authorList>
    </citation>
    <scope>NUCLEOTIDE SEQUENCE [LARGE SCALE GENOMIC DNA]</scope>
    <source>
        <strain evidence="11">CGMCC 1.15772</strain>
    </source>
</reference>
<comment type="catalytic activity">
    <reaction evidence="1">
        <text>a triacylglycerol + H2O = a diacylglycerol + a fatty acid + H(+)</text>
        <dbReference type="Rhea" id="RHEA:12044"/>
        <dbReference type="ChEBI" id="CHEBI:15377"/>
        <dbReference type="ChEBI" id="CHEBI:15378"/>
        <dbReference type="ChEBI" id="CHEBI:17855"/>
        <dbReference type="ChEBI" id="CHEBI:18035"/>
        <dbReference type="ChEBI" id="CHEBI:28868"/>
        <dbReference type="EC" id="3.1.1.3"/>
    </reaction>
</comment>
<evidence type="ECO:0000256" key="5">
    <source>
        <dbReference type="ARBA" id="ARBA00022729"/>
    </source>
</evidence>
<keyword evidence="4" id="KW-0964">Secreted</keyword>
<dbReference type="EMBL" id="JBHSWD010000001">
    <property type="protein sequence ID" value="MFC6590738.1"/>
    <property type="molecule type" value="Genomic_DNA"/>
</dbReference>
<feature type="signal peptide" evidence="8">
    <location>
        <begin position="1"/>
        <end position="20"/>
    </location>
</feature>
<dbReference type="InterPro" id="IPR029058">
    <property type="entry name" value="AB_hydrolase_fold"/>
</dbReference>
<dbReference type="Gene3D" id="3.40.50.1820">
    <property type="entry name" value="alpha/beta hydrolase"/>
    <property type="match status" value="1"/>
</dbReference>
<dbReference type="PANTHER" id="PTHR34043">
    <property type="entry name" value="ALPHA/BETA-HYDROLASES SUPERFAMILY PROTEIN"/>
    <property type="match status" value="1"/>
</dbReference>
<name>A0ABW1Y971_9DEIO</name>
<proteinExistence type="predicted"/>
<evidence type="ECO:0000313" key="11">
    <source>
        <dbReference type="Proteomes" id="UP001596297"/>
    </source>
</evidence>
<comment type="subcellular location">
    <subcellularLocation>
        <location evidence="2">Secreted</location>
    </subcellularLocation>
</comment>
<keyword evidence="11" id="KW-1185">Reference proteome</keyword>
<accession>A0ABW1Y971</accession>
<protein>
    <recommendedName>
        <fullName evidence="3">triacylglycerol lipase</fullName>
        <ecNumber evidence="3">3.1.1.3</ecNumber>
    </recommendedName>
</protein>
<evidence type="ECO:0000256" key="2">
    <source>
        <dbReference type="ARBA" id="ARBA00004613"/>
    </source>
</evidence>
<feature type="domain" description="Lipase-like C-terminal" evidence="9">
    <location>
        <begin position="85"/>
        <end position="358"/>
    </location>
</feature>
<organism evidence="10 11">
    <name type="scientific">Deinococcus lacus</name>
    <dbReference type="NCBI Taxonomy" id="392561"/>
    <lineage>
        <taxon>Bacteria</taxon>
        <taxon>Thermotogati</taxon>
        <taxon>Deinococcota</taxon>
        <taxon>Deinococci</taxon>
        <taxon>Deinococcales</taxon>
        <taxon>Deinococcaceae</taxon>
        <taxon>Deinococcus</taxon>
    </lineage>
</organism>
<comment type="caution">
    <text evidence="10">The sequence shown here is derived from an EMBL/GenBank/DDBJ whole genome shotgun (WGS) entry which is preliminary data.</text>
</comment>
<evidence type="ECO:0000256" key="1">
    <source>
        <dbReference type="ARBA" id="ARBA00001024"/>
    </source>
</evidence>
<evidence type="ECO:0000313" key="10">
    <source>
        <dbReference type="EMBL" id="MFC6590738.1"/>
    </source>
</evidence>
<feature type="chain" id="PRO_5045850381" description="triacylglycerol lipase" evidence="8">
    <location>
        <begin position="21"/>
        <end position="414"/>
    </location>
</feature>
<dbReference type="PANTHER" id="PTHR34043:SF3">
    <property type="entry name" value="ALPHA_BETA-HYDROLASES SUPERFAMILY PROTEIN"/>
    <property type="match status" value="1"/>
</dbReference>
<keyword evidence="6" id="KW-0378">Hydrolase</keyword>
<keyword evidence="7" id="KW-0443">Lipid metabolism</keyword>
<dbReference type="SUPFAM" id="SSF53474">
    <property type="entry name" value="alpha/beta-Hydrolases"/>
    <property type="match status" value="1"/>
</dbReference>
<dbReference type="Proteomes" id="UP001596297">
    <property type="component" value="Unassembled WGS sequence"/>
</dbReference>
<keyword evidence="5 8" id="KW-0732">Signal</keyword>
<dbReference type="InterPro" id="IPR056304">
    <property type="entry name" value="Lip-like_C"/>
</dbReference>